<evidence type="ECO:0000256" key="5">
    <source>
        <dbReference type="ARBA" id="ARBA00022946"/>
    </source>
</evidence>
<keyword evidence="4" id="KW-0274">FAD</keyword>
<evidence type="ECO:0000256" key="3">
    <source>
        <dbReference type="ARBA" id="ARBA00022719"/>
    </source>
</evidence>
<dbReference type="InterPro" id="IPR015904">
    <property type="entry name" value="Sulphide_quinone_reductase"/>
</dbReference>
<evidence type="ECO:0000256" key="2">
    <source>
        <dbReference type="ARBA" id="ARBA00022630"/>
    </source>
</evidence>
<feature type="transmembrane region" description="Helical" evidence="7">
    <location>
        <begin position="7"/>
        <end position="26"/>
    </location>
</feature>
<dbReference type="EMBL" id="CP007806">
    <property type="protein sequence ID" value="AIG28390.1"/>
    <property type="molecule type" value="Genomic_DNA"/>
</dbReference>
<dbReference type="EC" id="1.8.2.3" evidence="9"/>
<keyword evidence="2" id="KW-0285">Flavoprotein</keyword>
<evidence type="ECO:0000313" key="9">
    <source>
        <dbReference type="EMBL" id="AIG28390.1"/>
    </source>
</evidence>
<dbReference type="AlphaFoldDB" id="A0A075RGN3"/>
<name>A0A075RGN3_BRELA</name>
<accession>A0A075RGN3</accession>
<dbReference type="GO" id="GO:0048038">
    <property type="term" value="F:quinone binding"/>
    <property type="evidence" value="ECO:0007669"/>
    <property type="project" value="UniProtKB-KW"/>
</dbReference>
<keyword evidence="5" id="KW-0809">Transit peptide</keyword>
<reference evidence="9 10" key="1">
    <citation type="journal article" date="2011" name="J. Bacteriol.">
        <title>Genome sequence of Brevibacillus laterosporus LMG 15441, a pathogen of invertebrates.</title>
        <authorList>
            <person name="Djukic M."/>
            <person name="Poehlein A."/>
            <person name="Thurmer A."/>
            <person name="Daniel R."/>
        </authorList>
    </citation>
    <scope>NUCLEOTIDE SEQUENCE [LARGE SCALE GENOMIC DNA]</scope>
    <source>
        <strain evidence="9 10">LMG 15441</strain>
    </source>
</reference>
<dbReference type="PANTHER" id="PTHR10632:SF2">
    <property type="entry name" value="SULFIDE:QUINONE OXIDOREDUCTASE, MITOCHONDRIAL"/>
    <property type="match status" value="1"/>
</dbReference>
<keyword evidence="3" id="KW-0874">Quinone</keyword>
<dbReference type="eggNOG" id="COG0446">
    <property type="taxonomic scope" value="Bacteria"/>
</dbReference>
<dbReference type="InterPro" id="IPR023753">
    <property type="entry name" value="FAD/NAD-binding_dom"/>
</dbReference>
<organism evidence="9 10">
    <name type="scientific">Brevibacillus laterosporus LMG 15441</name>
    <dbReference type="NCBI Taxonomy" id="1042163"/>
    <lineage>
        <taxon>Bacteria</taxon>
        <taxon>Bacillati</taxon>
        <taxon>Bacillota</taxon>
        <taxon>Bacilli</taxon>
        <taxon>Bacillales</taxon>
        <taxon>Paenibacillaceae</taxon>
        <taxon>Brevibacillus</taxon>
    </lineage>
</organism>
<dbReference type="GO" id="GO:0070225">
    <property type="term" value="F:sulfide dehydrogenase activity"/>
    <property type="evidence" value="ECO:0007669"/>
    <property type="project" value="UniProtKB-EC"/>
</dbReference>
<dbReference type="STRING" id="1042163.BRLA_c041130"/>
<keyword evidence="7" id="KW-1133">Transmembrane helix</keyword>
<evidence type="ECO:0000256" key="1">
    <source>
        <dbReference type="ARBA" id="ARBA00001974"/>
    </source>
</evidence>
<comment type="cofactor">
    <cofactor evidence="1">
        <name>FAD</name>
        <dbReference type="ChEBI" id="CHEBI:57692"/>
    </cofactor>
</comment>
<dbReference type="Proteomes" id="UP000005850">
    <property type="component" value="Chromosome"/>
</dbReference>
<sequence length="399" mass="44926">MSSIRKFCVAIVGGGSAGIMVAARLLRARPSLRGSIAIIDPADKHYYQPLWTLVGAGVVSKEKTEREEASLIPKGATWIKESIESFFPEMNQVCTAQGEKIQYDYLVVSAGIEIGWDKIKGLPEAIGKGGVCSNYSYEHVSYTWECLRTFSGGTAIFTHPNTPIKCGGAPQKIMYLADDHMRKAKVRSHSQIIFASANASIFAVKKYADSLQNVINRKNIHTNFRWNLIEILSKKKEALFVHLDTKELHTLSYDMLHVVPPMFPPRFIRESPLADEAGWVEIDAATLQHRRYPNIFSLGDCSNLPTSKTGAAIRKQAPVLVANLLAVMDQQTLSARYDGYTSCPLVTGYNRLILAEFDYKLEPRETFPFDQAKERYSMYRVKKDLLPLLYWRAMMKGRM</sequence>
<evidence type="ECO:0000256" key="4">
    <source>
        <dbReference type="ARBA" id="ARBA00022827"/>
    </source>
</evidence>
<evidence type="ECO:0000313" key="10">
    <source>
        <dbReference type="Proteomes" id="UP000005850"/>
    </source>
</evidence>
<dbReference type="PANTHER" id="PTHR10632">
    <property type="entry name" value="SULFIDE:QUINONE OXIDOREDUCTASE"/>
    <property type="match status" value="1"/>
</dbReference>
<dbReference type="Pfam" id="PF07992">
    <property type="entry name" value="Pyr_redox_2"/>
    <property type="match status" value="1"/>
</dbReference>
<dbReference type="RefSeq" id="WP_003334611.1">
    <property type="nucleotide sequence ID" value="NZ_CP007806.1"/>
</dbReference>
<dbReference type="SUPFAM" id="SSF51905">
    <property type="entry name" value="FAD/NAD(P)-binding domain"/>
    <property type="match status" value="2"/>
</dbReference>
<dbReference type="KEGG" id="blr:BRLA_c041130"/>
<gene>
    <name evidence="9" type="ORF">BRLA_c041130</name>
</gene>
<evidence type="ECO:0000256" key="7">
    <source>
        <dbReference type="SAM" id="Phobius"/>
    </source>
</evidence>
<feature type="domain" description="FAD/NAD(P)-binding" evidence="8">
    <location>
        <begin position="9"/>
        <end position="113"/>
    </location>
</feature>
<evidence type="ECO:0000256" key="6">
    <source>
        <dbReference type="ARBA" id="ARBA00023002"/>
    </source>
</evidence>
<dbReference type="GO" id="GO:0071949">
    <property type="term" value="F:FAD binding"/>
    <property type="evidence" value="ECO:0007669"/>
    <property type="project" value="TreeGrafter"/>
</dbReference>
<keyword evidence="10" id="KW-1185">Reference proteome</keyword>
<proteinExistence type="predicted"/>
<keyword evidence="7" id="KW-0812">Transmembrane</keyword>
<keyword evidence="7" id="KW-0472">Membrane</keyword>
<dbReference type="GO" id="GO:0070221">
    <property type="term" value="P:sulfide oxidation, using sulfide:quinone oxidoreductase"/>
    <property type="evidence" value="ECO:0007669"/>
    <property type="project" value="TreeGrafter"/>
</dbReference>
<dbReference type="HOGENOM" id="CLU_030742_2_0_9"/>
<dbReference type="GO" id="GO:0070224">
    <property type="term" value="F:sulfide:quinone oxidoreductase activity"/>
    <property type="evidence" value="ECO:0007669"/>
    <property type="project" value="TreeGrafter"/>
</dbReference>
<dbReference type="Gene3D" id="3.50.50.60">
    <property type="entry name" value="FAD/NAD(P)-binding domain"/>
    <property type="match status" value="2"/>
</dbReference>
<keyword evidence="6 9" id="KW-0560">Oxidoreductase</keyword>
<dbReference type="FunFam" id="3.50.50.60:FF:000034">
    <property type="entry name" value="sulfide:quinone oxidoreductase, mitochondrial"/>
    <property type="match status" value="1"/>
</dbReference>
<dbReference type="InterPro" id="IPR036188">
    <property type="entry name" value="FAD/NAD-bd_sf"/>
</dbReference>
<protein>
    <submittedName>
        <fullName evidence="9">Sulfide dehydrogenase flavoprotein chain</fullName>
        <ecNumber evidence="9">1.8.2.3</ecNumber>
    </submittedName>
</protein>
<evidence type="ECO:0000259" key="8">
    <source>
        <dbReference type="Pfam" id="PF07992"/>
    </source>
</evidence>